<dbReference type="PANTHER" id="PTHR30509:SF8">
    <property type="entry name" value="INNER MEMBRANE PROTEIN YCCS"/>
    <property type="match status" value="1"/>
</dbReference>
<evidence type="ECO:0000313" key="10">
    <source>
        <dbReference type="EMBL" id="MXV50689.1"/>
    </source>
</evidence>
<dbReference type="Pfam" id="PF12805">
    <property type="entry name" value="FUSC-like"/>
    <property type="match status" value="1"/>
</dbReference>
<keyword evidence="5 7" id="KW-0472">Membrane</keyword>
<evidence type="ECO:0000256" key="6">
    <source>
        <dbReference type="ARBA" id="ARBA00043993"/>
    </source>
</evidence>
<dbReference type="Pfam" id="PF13515">
    <property type="entry name" value="FUSC_2"/>
    <property type="match status" value="1"/>
</dbReference>
<name>A0A7K1Y9B6_9SPHI</name>
<feature type="domain" description="Integral membrane bound transporter" evidence="9">
    <location>
        <begin position="404"/>
        <end position="526"/>
    </location>
</feature>
<feature type="transmembrane region" description="Helical" evidence="7">
    <location>
        <begin position="67"/>
        <end position="97"/>
    </location>
</feature>
<evidence type="ECO:0000256" key="3">
    <source>
        <dbReference type="ARBA" id="ARBA00022692"/>
    </source>
</evidence>
<comment type="subcellular location">
    <subcellularLocation>
        <location evidence="1">Cell membrane</location>
        <topology evidence="1">Multi-pass membrane protein</topology>
    </subcellularLocation>
</comment>
<evidence type="ECO:0000256" key="2">
    <source>
        <dbReference type="ARBA" id="ARBA00022475"/>
    </source>
</evidence>
<dbReference type="PANTHER" id="PTHR30509">
    <property type="entry name" value="P-HYDROXYBENZOIC ACID EFFLUX PUMP SUBUNIT-RELATED"/>
    <property type="match status" value="1"/>
</dbReference>
<feature type="transmembrane region" description="Helical" evidence="7">
    <location>
        <begin position="482"/>
        <end position="502"/>
    </location>
</feature>
<keyword evidence="3 7" id="KW-0812">Transmembrane</keyword>
<feature type="transmembrane region" description="Helical" evidence="7">
    <location>
        <begin position="20"/>
        <end position="47"/>
    </location>
</feature>
<feature type="transmembrane region" description="Helical" evidence="7">
    <location>
        <begin position="514"/>
        <end position="535"/>
    </location>
</feature>
<evidence type="ECO:0000259" key="9">
    <source>
        <dbReference type="Pfam" id="PF13515"/>
    </source>
</evidence>
<protein>
    <submittedName>
        <fullName evidence="10">FUSC family protein</fullName>
    </submittedName>
</protein>
<proteinExistence type="inferred from homology"/>
<dbReference type="Proteomes" id="UP000466586">
    <property type="component" value="Unassembled WGS sequence"/>
</dbReference>
<feature type="domain" description="Integral membrane protein YccS N-terminal" evidence="8">
    <location>
        <begin position="68"/>
        <end position="346"/>
    </location>
</feature>
<accession>A0A7K1Y9B6</accession>
<evidence type="ECO:0000313" key="11">
    <source>
        <dbReference type="Proteomes" id="UP000466586"/>
    </source>
</evidence>
<dbReference type="AlphaFoldDB" id="A0A7K1Y9B6"/>
<evidence type="ECO:0000259" key="8">
    <source>
        <dbReference type="Pfam" id="PF12805"/>
    </source>
</evidence>
<dbReference type="GO" id="GO:0005886">
    <property type="term" value="C:plasma membrane"/>
    <property type="evidence" value="ECO:0007669"/>
    <property type="project" value="UniProtKB-SubCell"/>
</dbReference>
<feature type="transmembrane region" description="Helical" evidence="7">
    <location>
        <begin position="446"/>
        <end position="476"/>
    </location>
</feature>
<comment type="caution">
    <text evidence="10">The sequence shown here is derived from an EMBL/GenBank/DDBJ whole genome shotgun (WGS) entry which is preliminary data.</text>
</comment>
<dbReference type="RefSeq" id="WP_160843847.1">
    <property type="nucleotide sequence ID" value="NZ_WVHT01000002.1"/>
</dbReference>
<evidence type="ECO:0000256" key="5">
    <source>
        <dbReference type="ARBA" id="ARBA00023136"/>
    </source>
</evidence>
<keyword evidence="2" id="KW-1003">Cell membrane</keyword>
<evidence type="ECO:0000256" key="1">
    <source>
        <dbReference type="ARBA" id="ARBA00004651"/>
    </source>
</evidence>
<organism evidence="10 11">
    <name type="scientific">Hufsiella arboris</name>
    <dbReference type="NCBI Taxonomy" id="2695275"/>
    <lineage>
        <taxon>Bacteria</taxon>
        <taxon>Pseudomonadati</taxon>
        <taxon>Bacteroidota</taxon>
        <taxon>Sphingobacteriia</taxon>
        <taxon>Sphingobacteriales</taxon>
        <taxon>Sphingobacteriaceae</taxon>
        <taxon>Hufsiella</taxon>
    </lineage>
</organism>
<reference evidence="10 11" key="1">
    <citation type="submission" date="2019-11" db="EMBL/GenBank/DDBJ databases">
        <title>Pedobacter sp. HMF7647 Genome sequencing and assembly.</title>
        <authorList>
            <person name="Kang H."/>
            <person name="Kim H."/>
            <person name="Joh K."/>
        </authorList>
    </citation>
    <scope>NUCLEOTIDE SEQUENCE [LARGE SCALE GENOMIC DNA]</scope>
    <source>
        <strain evidence="10 11">HMF7647</strain>
    </source>
</reference>
<gene>
    <name evidence="10" type="ORF">GS399_06860</name>
</gene>
<dbReference type="EMBL" id="WVHT01000002">
    <property type="protein sequence ID" value="MXV50689.1"/>
    <property type="molecule type" value="Genomic_DNA"/>
</dbReference>
<keyword evidence="4 7" id="KW-1133">Transmembrane helix</keyword>
<evidence type="ECO:0000256" key="4">
    <source>
        <dbReference type="ARBA" id="ARBA00022989"/>
    </source>
</evidence>
<feature type="transmembrane region" description="Helical" evidence="7">
    <location>
        <begin position="416"/>
        <end position="434"/>
    </location>
</feature>
<sequence>MKYSRDIKNFLSSHYFSDGLIITVAVLLPSVILAQFGMLAAGINVSLGAAALSISDTPGPFVHKRNGMLICILFIFLTAFTIGLINSNIILAFIAVLTAFFFFSMFNIYGNRAASIGTAALLVLVVTIDEPLDFKRTLEHSLQLAAGGIWYFLLSTSAFRIMPYRLAQQALGECVQEVGKYIKIKSLFYLKSQSYDETYKKIINQQIEVNKQQDTVRELLFKTRQMVKESTNNSRRLVLVFVDVIDLFEQATATHYDYQAIRKNFGDTEVLSEFSVIIDKVGDELLNLSYYITVNGRPGKMHDFQTELEILKGSIDKISASDGENTLVLKKILINIRNIISRIQKIYSYYSESLDKNASIGNVEVKRFVTRQDYDLKILKDNISLNSATFRHSLRVGIVATAGFTIANLFPLGHHSYWILLTVLVIIKPGFSLTKQRNFERLVGTLVGGLAGAAIIFFVHDSTVRFALLLICMLMAYSFQRLNYIVSVFFMTPYILLMFSFVGLGNITIASERILDTVIGCAISFASSYLVFPAWEYTQIRTYMEKTLVSNYHYMIQVGNLLMGKEVGITEFKLARKDVYVDTANLASAFQRMLSEPKSKQKEIKDIHKFVVLNHILSSYIATLISGLQQDQTKNFNQNHIKLLRKSLFQLSTAIEKLSGTEKPALKSADIAFPDNILISTSDTNDSRLITKQLEFINDVAGDIEKISAKLDL</sequence>
<keyword evidence="11" id="KW-1185">Reference proteome</keyword>
<dbReference type="InterPro" id="IPR049453">
    <property type="entry name" value="Memb_transporter_dom"/>
</dbReference>
<comment type="similarity">
    <text evidence="6">Belongs to the YccS/YhfK family.</text>
</comment>
<evidence type="ECO:0000256" key="7">
    <source>
        <dbReference type="SAM" id="Phobius"/>
    </source>
</evidence>
<dbReference type="InterPro" id="IPR032692">
    <property type="entry name" value="YccS_N"/>
</dbReference>